<gene>
    <name evidence="2" type="ORF">PC118_g6503</name>
</gene>
<protein>
    <submittedName>
        <fullName evidence="2">Uncharacterized protein</fullName>
    </submittedName>
</protein>
<dbReference type="VEuPathDB" id="FungiDB:PC110_g10087"/>
<evidence type="ECO:0000256" key="1">
    <source>
        <dbReference type="SAM" id="MobiDB-lite"/>
    </source>
</evidence>
<accession>A0A8T1GHC6</accession>
<dbReference type="AlphaFoldDB" id="A0A8T1GHC6"/>
<name>A0A8T1GHC6_9STRA</name>
<dbReference type="EMBL" id="RCML01000146">
    <property type="protein sequence ID" value="KAG2988752.1"/>
    <property type="molecule type" value="Genomic_DNA"/>
</dbReference>
<sequence>MKRKSRGDESEDSREESSGGSERASPPHAGDVCSDGDDEEEADPQVARDSGRGSDGDDSLNDLAGEDESLKEFRGEADDNLAVAEVLVGFRDANKDNVVSVDDSSSGETGAISLTTAHMPRRAQGRTFSRGFGSNTVSVGGCDSGRQEQTFNASGGTFTITCPAFTGTFASWADLEAALERYQEETHQIYKLRTSTSVCAQNRDRTKRAPSSGIMPVLFDEDPEFYSKLFICTHGWDFNPRGDGTRTNHTCRSLGCKARLRTLLSRAEDGSYSVCATKHHSVHNHNISPEEYDTYAKNRKIDSPGIKMAA</sequence>
<dbReference type="InterPro" id="IPR052579">
    <property type="entry name" value="Zinc_finger_SWIM"/>
</dbReference>
<reference evidence="2" key="1">
    <citation type="submission" date="2018-10" db="EMBL/GenBank/DDBJ databases">
        <title>Effector identification in a new, highly contiguous assembly of the strawberry crown rot pathogen Phytophthora cactorum.</title>
        <authorList>
            <person name="Armitage A.D."/>
            <person name="Nellist C.F."/>
            <person name="Bates H."/>
            <person name="Vickerstaff R.J."/>
            <person name="Harrison R.J."/>
        </authorList>
    </citation>
    <scope>NUCLEOTIDE SEQUENCE</scope>
    <source>
        <strain evidence="2">P415</strain>
    </source>
</reference>
<evidence type="ECO:0000313" key="2">
    <source>
        <dbReference type="EMBL" id="KAG2988752.1"/>
    </source>
</evidence>
<organism evidence="2 3">
    <name type="scientific">Phytophthora cactorum</name>
    <dbReference type="NCBI Taxonomy" id="29920"/>
    <lineage>
        <taxon>Eukaryota</taxon>
        <taxon>Sar</taxon>
        <taxon>Stramenopiles</taxon>
        <taxon>Oomycota</taxon>
        <taxon>Peronosporomycetes</taxon>
        <taxon>Peronosporales</taxon>
        <taxon>Peronosporaceae</taxon>
        <taxon>Phytophthora</taxon>
    </lineage>
</organism>
<dbReference type="PANTHER" id="PTHR31569:SF4">
    <property type="entry name" value="SWIM-TYPE DOMAIN-CONTAINING PROTEIN"/>
    <property type="match status" value="1"/>
</dbReference>
<dbReference type="PANTHER" id="PTHR31569">
    <property type="entry name" value="SWIM-TYPE DOMAIN-CONTAINING PROTEIN"/>
    <property type="match status" value="1"/>
</dbReference>
<evidence type="ECO:0000313" key="3">
    <source>
        <dbReference type="Proteomes" id="UP000697107"/>
    </source>
</evidence>
<proteinExistence type="predicted"/>
<feature type="compositionally biased region" description="Acidic residues" evidence="1">
    <location>
        <begin position="34"/>
        <end position="43"/>
    </location>
</feature>
<feature type="region of interest" description="Disordered" evidence="1">
    <location>
        <begin position="1"/>
        <end position="63"/>
    </location>
</feature>
<comment type="caution">
    <text evidence="2">The sequence shown here is derived from an EMBL/GenBank/DDBJ whole genome shotgun (WGS) entry which is preliminary data.</text>
</comment>
<dbReference type="Proteomes" id="UP000697107">
    <property type="component" value="Unassembled WGS sequence"/>
</dbReference>